<dbReference type="EMBL" id="JBHRSJ010000012">
    <property type="protein sequence ID" value="MFC2972081.1"/>
    <property type="molecule type" value="Genomic_DNA"/>
</dbReference>
<reference evidence="7" key="1">
    <citation type="journal article" date="2019" name="Int. J. Syst. Evol. Microbiol.">
        <title>The Global Catalogue of Microorganisms (GCM) 10K type strain sequencing project: providing services to taxonomists for standard genome sequencing and annotation.</title>
        <authorList>
            <consortium name="The Broad Institute Genomics Platform"/>
            <consortium name="The Broad Institute Genome Sequencing Center for Infectious Disease"/>
            <person name="Wu L."/>
            <person name="Ma J."/>
        </authorList>
    </citation>
    <scope>NUCLEOTIDE SEQUENCE [LARGE SCALE GENOMIC DNA]</scope>
    <source>
        <strain evidence="7">KCTC 62195</strain>
    </source>
</reference>
<dbReference type="HAMAP" id="MF_00611">
    <property type="entry name" value="FdeH"/>
    <property type="match status" value="1"/>
</dbReference>
<comment type="function">
    <text evidence="2">Necessary for formate dehydrogenase activity.</text>
</comment>
<evidence type="ECO:0000259" key="3">
    <source>
        <dbReference type="Pfam" id="PF04216"/>
    </source>
</evidence>
<evidence type="ECO:0000256" key="1">
    <source>
        <dbReference type="ARBA" id="ARBA00022490"/>
    </source>
</evidence>
<accession>A0ABV7AT19</accession>
<evidence type="ECO:0000313" key="6">
    <source>
        <dbReference type="EMBL" id="MFC2972081.1"/>
    </source>
</evidence>
<sequence>MSNSIKLTSLETPGGGVDRIEPLLLPKLDGLYRRRAERLRQLADGHAMADYLDFAARVAEAQQHLLDTRPLPLMLAAGLAGRLGGDQPPLACTDLPRDPYWRQLLQGLLEQLLEGSTPLVQGTLADLRGTDASRLEILADALLAGDYARVGSGRALFLWAALSLYWTQLAAHLPASGKAGLGEQRQFCPVCASAPAASVVLGDAQGGLRYLHCSLCESRWHLVRVKCSNCEQTGQLDYWSLDSERAAIKAESCGDCHSYLKILYLGRDAQLEAIADDLASLALDAEVEREGFARSGVNPFLLPG</sequence>
<dbReference type="Gene3D" id="3.90.1670.10">
    <property type="entry name" value="FdhE-like domain"/>
    <property type="match status" value="1"/>
</dbReference>
<dbReference type="InterPro" id="IPR056797">
    <property type="entry name" value="FdhE_central"/>
</dbReference>
<feature type="domain" description="FdhE central" evidence="4">
    <location>
        <begin position="187"/>
        <end position="224"/>
    </location>
</feature>
<evidence type="ECO:0000259" key="5">
    <source>
        <dbReference type="Pfam" id="PF24860"/>
    </source>
</evidence>
<feature type="domain" description="FdhE C-terminal" evidence="5">
    <location>
        <begin position="225"/>
        <end position="301"/>
    </location>
</feature>
<feature type="domain" description="FdhE N-terminal" evidence="3">
    <location>
        <begin position="20"/>
        <end position="179"/>
    </location>
</feature>
<dbReference type="RefSeq" id="WP_377813711.1">
    <property type="nucleotide sequence ID" value="NZ_JBHRSJ010000012.1"/>
</dbReference>
<proteinExistence type="inferred from homology"/>
<dbReference type="InterPro" id="IPR056796">
    <property type="entry name" value="FdhE_C"/>
</dbReference>
<evidence type="ECO:0000313" key="7">
    <source>
        <dbReference type="Proteomes" id="UP001595457"/>
    </source>
</evidence>
<evidence type="ECO:0000259" key="4">
    <source>
        <dbReference type="Pfam" id="PF24859"/>
    </source>
</evidence>
<dbReference type="Pfam" id="PF24859">
    <property type="entry name" value="FdhE_central"/>
    <property type="match status" value="1"/>
</dbReference>
<dbReference type="NCBIfam" id="TIGR01562">
    <property type="entry name" value="FdhE"/>
    <property type="match status" value="1"/>
</dbReference>
<dbReference type="PIRSF" id="PIRSF018296">
    <property type="entry name" value="Format_dh_formtn"/>
    <property type="match status" value="1"/>
</dbReference>
<evidence type="ECO:0000256" key="2">
    <source>
        <dbReference type="HAMAP-Rule" id="MF_00611"/>
    </source>
</evidence>
<name>A0ABV7AT19_9GAMM</name>
<dbReference type="CDD" id="cd16341">
    <property type="entry name" value="FdhE"/>
    <property type="match status" value="1"/>
</dbReference>
<dbReference type="Pfam" id="PF04216">
    <property type="entry name" value="FdhE_N"/>
    <property type="match status" value="1"/>
</dbReference>
<protein>
    <recommendedName>
        <fullName evidence="2">Protein FdhE homolog</fullName>
    </recommendedName>
</protein>
<dbReference type="InterPro" id="IPR006452">
    <property type="entry name" value="Formate_DH_accessory"/>
</dbReference>
<keyword evidence="7" id="KW-1185">Reference proteome</keyword>
<dbReference type="InterPro" id="IPR056774">
    <property type="entry name" value="FdhE_N"/>
</dbReference>
<dbReference type="PANTHER" id="PTHR37689">
    <property type="entry name" value="PROTEIN FDHE"/>
    <property type="match status" value="1"/>
</dbReference>
<dbReference type="InterPro" id="IPR024064">
    <property type="entry name" value="FdhE-like_sf"/>
</dbReference>
<comment type="similarity">
    <text evidence="2">Belongs to the FdhE family.</text>
</comment>
<gene>
    <name evidence="2 6" type="primary">fdhE</name>
    <name evidence="6" type="ORF">ACFOJE_07640</name>
</gene>
<dbReference type="Pfam" id="PF24860">
    <property type="entry name" value="FdhE_C"/>
    <property type="match status" value="1"/>
</dbReference>
<dbReference type="Proteomes" id="UP001595457">
    <property type="component" value="Unassembled WGS sequence"/>
</dbReference>
<organism evidence="6 7">
    <name type="scientific">Azotobacter bryophylli</name>
    <dbReference type="NCBI Taxonomy" id="1986537"/>
    <lineage>
        <taxon>Bacteria</taxon>
        <taxon>Pseudomonadati</taxon>
        <taxon>Pseudomonadota</taxon>
        <taxon>Gammaproteobacteria</taxon>
        <taxon>Pseudomonadales</taxon>
        <taxon>Pseudomonadaceae</taxon>
        <taxon>Azotobacter</taxon>
    </lineage>
</organism>
<dbReference type="SUPFAM" id="SSF144020">
    <property type="entry name" value="FdhE-like"/>
    <property type="match status" value="1"/>
</dbReference>
<dbReference type="PANTHER" id="PTHR37689:SF1">
    <property type="entry name" value="PROTEIN FDHE"/>
    <property type="match status" value="1"/>
</dbReference>
<comment type="subcellular location">
    <subcellularLocation>
        <location evidence="2">Cytoplasm</location>
    </subcellularLocation>
</comment>
<keyword evidence="1 2" id="KW-0963">Cytoplasm</keyword>
<comment type="caution">
    <text evidence="6">The sequence shown here is derived from an EMBL/GenBank/DDBJ whole genome shotgun (WGS) entry which is preliminary data.</text>
</comment>